<dbReference type="EMBL" id="MGGI01000005">
    <property type="protein sequence ID" value="OGM27278.1"/>
    <property type="molecule type" value="Genomic_DNA"/>
</dbReference>
<accession>A0A1F7YL03</accession>
<dbReference type="CDD" id="cd00118">
    <property type="entry name" value="LysM"/>
    <property type="match status" value="2"/>
</dbReference>
<dbReference type="PANTHER" id="PTHR34700">
    <property type="entry name" value="POTASSIUM BINDING PROTEIN KBP"/>
    <property type="match status" value="1"/>
</dbReference>
<dbReference type="Proteomes" id="UP000178851">
    <property type="component" value="Unassembled WGS sequence"/>
</dbReference>
<feature type="domain" description="LysM" evidence="1">
    <location>
        <begin position="44"/>
        <end position="91"/>
    </location>
</feature>
<organism evidence="2 3">
    <name type="scientific">Candidatus Woesebacteria bacterium RIFCSPHIGHO2_01_FULL_39_28</name>
    <dbReference type="NCBI Taxonomy" id="1802496"/>
    <lineage>
        <taxon>Bacteria</taxon>
        <taxon>Candidatus Woeseibacteriota</taxon>
    </lineage>
</organism>
<dbReference type="Pfam" id="PF01476">
    <property type="entry name" value="LysM"/>
    <property type="match status" value="2"/>
</dbReference>
<sequence>MFLGVFVIAIAAIMVLRNFRKTVNDNTTLTNEQVTQTSSETSILTHKVEKGESLWTIAEKYYKSGYKWVDIAKANKILNSNSIEKNQELVIPTLEPIAKADTLGDSIISNKDEATNSISGANYTVQKDDNLWKIAVRAYGDGYQWVKISRENKLTHPGLIHPGNVLTLPR</sequence>
<dbReference type="PANTHER" id="PTHR34700:SF4">
    <property type="entry name" value="PHAGE-LIKE ELEMENT PBSX PROTEIN XKDP"/>
    <property type="match status" value="1"/>
</dbReference>
<dbReference type="AlphaFoldDB" id="A0A1F7YL03"/>
<dbReference type="SMART" id="SM00257">
    <property type="entry name" value="LysM"/>
    <property type="match status" value="2"/>
</dbReference>
<dbReference type="SUPFAM" id="SSF54106">
    <property type="entry name" value="LysM domain"/>
    <property type="match status" value="2"/>
</dbReference>
<dbReference type="InterPro" id="IPR036779">
    <property type="entry name" value="LysM_dom_sf"/>
</dbReference>
<proteinExistence type="predicted"/>
<evidence type="ECO:0000259" key="1">
    <source>
        <dbReference type="PROSITE" id="PS51782"/>
    </source>
</evidence>
<feature type="domain" description="LysM" evidence="1">
    <location>
        <begin position="121"/>
        <end position="168"/>
    </location>
</feature>
<dbReference type="Gene3D" id="3.10.350.10">
    <property type="entry name" value="LysM domain"/>
    <property type="match status" value="2"/>
</dbReference>
<protein>
    <recommendedName>
        <fullName evidence="1">LysM domain-containing protein</fullName>
    </recommendedName>
</protein>
<evidence type="ECO:0000313" key="3">
    <source>
        <dbReference type="Proteomes" id="UP000178851"/>
    </source>
</evidence>
<comment type="caution">
    <text evidence="2">The sequence shown here is derived from an EMBL/GenBank/DDBJ whole genome shotgun (WGS) entry which is preliminary data.</text>
</comment>
<gene>
    <name evidence="2" type="ORF">A2627_03405</name>
</gene>
<dbReference type="InterPro" id="IPR052196">
    <property type="entry name" value="Bact_Kbp"/>
</dbReference>
<dbReference type="PROSITE" id="PS51782">
    <property type="entry name" value="LYSM"/>
    <property type="match status" value="2"/>
</dbReference>
<dbReference type="InterPro" id="IPR018392">
    <property type="entry name" value="LysM"/>
</dbReference>
<reference evidence="2 3" key="1">
    <citation type="journal article" date="2016" name="Nat. Commun.">
        <title>Thousands of microbial genomes shed light on interconnected biogeochemical processes in an aquifer system.</title>
        <authorList>
            <person name="Anantharaman K."/>
            <person name="Brown C.T."/>
            <person name="Hug L.A."/>
            <person name="Sharon I."/>
            <person name="Castelle C.J."/>
            <person name="Probst A.J."/>
            <person name="Thomas B.C."/>
            <person name="Singh A."/>
            <person name="Wilkins M.J."/>
            <person name="Karaoz U."/>
            <person name="Brodie E.L."/>
            <person name="Williams K.H."/>
            <person name="Hubbard S.S."/>
            <person name="Banfield J.F."/>
        </authorList>
    </citation>
    <scope>NUCLEOTIDE SEQUENCE [LARGE SCALE GENOMIC DNA]</scope>
</reference>
<evidence type="ECO:0000313" key="2">
    <source>
        <dbReference type="EMBL" id="OGM27278.1"/>
    </source>
</evidence>
<name>A0A1F7YL03_9BACT</name>